<dbReference type="EMBL" id="PKSL01000141">
    <property type="protein sequence ID" value="POW02485.1"/>
    <property type="molecule type" value="Genomic_DNA"/>
</dbReference>
<keyword evidence="2" id="KW-1185">Reference proteome</keyword>
<organism evidence="1 2">
    <name type="scientific">Puccinia striiformis</name>
    <dbReference type="NCBI Taxonomy" id="27350"/>
    <lineage>
        <taxon>Eukaryota</taxon>
        <taxon>Fungi</taxon>
        <taxon>Dikarya</taxon>
        <taxon>Basidiomycota</taxon>
        <taxon>Pucciniomycotina</taxon>
        <taxon>Pucciniomycetes</taxon>
        <taxon>Pucciniales</taxon>
        <taxon>Pucciniaceae</taxon>
        <taxon>Puccinia</taxon>
    </lineage>
</organism>
<dbReference type="VEuPathDB" id="FungiDB:PSHT_14940"/>
<dbReference type="VEuPathDB" id="FungiDB:PSTT_11717"/>
<gene>
    <name evidence="1" type="ORF">PSTT_11717</name>
</gene>
<accession>A0A2S4UZ58</accession>
<sequence>MAPGGIWNILRTIQPAQPRYTHPGDSETLIPSSKTHQHFSTSVLPLQLAARPDDSSRISASLVLPSGRDSRLGKLVLLQKPLGNAVADRCGLEALRSTGSNLSLAGSTGDCSP</sequence>
<comment type="caution">
    <text evidence="1">The sequence shown here is derived from an EMBL/GenBank/DDBJ whole genome shotgun (WGS) entry which is preliminary data.</text>
</comment>
<dbReference type="AlphaFoldDB" id="A0A2S4UZ58"/>
<reference evidence="1" key="1">
    <citation type="submission" date="2017-12" db="EMBL/GenBank/DDBJ databases">
        <title>Gene loss provides genomic basis for host adaptation in cereal stripe rust fungi.</title>
        <authorList>
            <person name="Xia C."/>
        </authorList>
    </citation>
    <scope>NUCLEOTIDE SEQUENCE [LARGE SCALE GENOMIC DNA]</scope>
    <source>
        <strain evidence="1">93-210</strain>
    </source>
</reference>
<name>A0A2S4UZ58_9BASI</name>
<protein>
    <submittedName>
        <fullName evidence="1">Uncharacterized protein</fullName>
    </submittedName>
</protein>
<proteinExistence type="predicted"/>
<dbReference type="Proteomes" id="UP000239156">
    <property type="component" value="Unassembled WGS sequence"/>
</dbReference>
<evidence type="ECO:0000313" key="2">
    <source>
        <dbReference type="Proteomes" id="UP000239156"/>
    </source>
</evidence>
<evidence type="ECO:0000313" key="1">
    <source>
        <dbReference type="EMBL" id="POW02485.1"/>
    </source>
</evidence>